<dbReference type="Pfam" id="PF00175">
    <property type="entry name" value="NAD_binding_1"/>
    <property type="match status" value="1"/>
</dbReference>
<dbReference type="Gene3D" id="3.40.50.970">
    <property type="match status" value="1"/>
</dbReference>
<dbReference type="AlphaFoldDB" id="A0A0C3S206"/>
<dbReference type="InterPro" id="IPR039261">
    <property type="entry name" value="FNR_nucleotide-bd"/>
</dbReference>
<evidence type="ECO:0000256" key="8">
    <source>
        <dbReference type="ARBA" id="ARBA00022827"/>
    </source>
</evidence>
<comment type="catalytic activity">
    <reaction evidence="12">
        <text>hydrogen sulfide + 3 NADP(+) + 3 H2O = sulfite + 3 NADPH + 4 H(+)</text>
        <dbReference type="Rhea" id="RHEA:13801"/>
        <dbReference type="ChEBI" id="CHEBI:15377"/>
        <dbReference type="ChEBI" id="CHEBI:15378"/>
        <dbReference type="ChEBI" id="CHEBI:17359"/>
        <dbReference type="ChEBI" id="CHEBI:29919"/>
        <dbReference type="ChEBI" id="CHEBI:57783"/>
        <dbReference type="ChEBI" id="CHEBI:58349"/>
        <dbReference type="EC" id="1.8.1.2"/>
    </reaction>
</comment>
<dbReference type="InterPro" id="IPR023173">
    <property type="entry name" value="NADPH_Cyt_P450_Rdtase_alpha"/>
</dbReference>
<keyword evidence="17" id="KW-1185">Reference proteome</keyword>
<dbReference type="Gene3D" id="1.20.990.10">
    <property type="entry name" value="NADPH-cytochrome p450 Reductase, Chain A, domain 3"/>
    <property type="match status" value="1"/>
</dbReference>
<keyword evidence="6" id="KW-0285">Flavoprotein</keyword>
<evidence type="ECO:0000259" key="15">
    <source>
        <dbReference type="PROSITE" id="PS51384"/>
    </source>
</evidence>
<keyword evidence="7" id="KW-0288">FMN</keyword>
<comment type="function">
    <text evidence="13">This enzyme catalyzes the 6-electron reduction of sulfite to sulfide. This is one of several activities required for the biosynthesis of L-cysteine from sulfate.</text>
</comment>
<evidence type="ECO:0000256" key="5">
    <source>
        <dbReference type="ARBA" id="ARBA00022448"/>
    </source>
</evidence>
<dbReference type="SUPFAM" id="SSF52922">
    <property type="entry name" value="TK C-terminal domain-like"/>
    <property type="match status" value="1"/>
</dbReference>
<dbReference type="PRINTS" id="PR00371">
    <property type="entry name" value="FPNCR"/>
</dbReference>
<dbReference type="OrthoDB" id="1856718at2759"/>
<keyword evidence="8" id="KW-0274">FAD</keyword>
<keyword evidence="9" id="KW-0521">NADP</keyword>
<evidence type="ECO:0000256" key="6">
    <source>
        <dbReference type="ARBA" id="ARBA00022630"/>
    </source>
</evidence>
<comment type="cofactor">
    <cofactor evidence="2">
        <name>FAD</name>
        <dbReference type="ChEBI" id="CHEBI:57692"/>
    </cofactor>
</comment>
<dbReference type="FunFam" id="1.20.990.10:FF:000010">
    <property type="entry name" value="Sulfite reductase [NADPH] flavoprotein component"/>
    <property type="match status" value="1"/>
</dbReference>
<comment type="cofactor">
    <cofactor evidence="1">
        <name>FMN</name>
        <dbReference type="ChEBI" id="CHEBI:58210"/>
    </cofactor>
</comment>
<dbReference type="PANTHER" id="PTHR19384">
    <property type="entry name" value="NITRIC OXIDE SYNTHASE-RELATED"/>
    <property type="match status" value="1"/>
</dbReference>
<feature type="domain" description="FAD-binding FR-type" evidence="15">
    <location>
        <begin position="669"/>
        <end position="901"/>
    </location>
</feature>
<dbReference type="InterPro" id="IPR001709">
    <property type="entry name" value="Flavoprot_Pyr_Nucl_cyt_Rdtase"/>
</dbReference>
<dbReference type="InterPro" id="IPR002869">
    <property type="entry name" value="Pyrv_flavodox_OxRed_cen"/>
</dbReference>
<dbReference type="InterPro" id="IPR009014">
    <property type="entry name" value="Transketo_C/PFOR_II"/>
</dbReference>
<evidence type="ECO:0000313" key="17">
    <source>
        <dbReference type="Proteomes" id="UP000053257"/>
    </source>
</evidence>
<evidence type="ECO:0000256" key="14">
    <source>
        <dbReference type="SAM" id="MobiDB-lite"/>
    </source>
</evidence>
<keyword evidence="11" id="KW-0560">Oxidoreductase</keyword>
<evidence type="ECO:0000256" key="13">
    <source>
        <dbReference type="ARBA" id="ARBA00059320"/>
    </source>
</evidence>
<dbReference type="Pfam" id="PF00667">
    <property type="entry name" value="FAD_binding_1"/>
    <property type="match status" value="1"/>
</dbReference>
<dbReference type="Proteomes" id="UP000053257">
    <property type="component" value="Unassembled WGS sequence"/>
</dbReference>
<gene>
    <name evidence="16" type="ORF">PHLGIDRAFT_87110</name>
</gene>
<evidence type="ECO:0000256" key="10">
    <source>
        <dbReference type="ARBA" id="ARBA00022982"/>
    </source>
</evidence>
<dbReference type="GO" id="GO:0004783">
    <property type="term" value="F:sulfite reductase (NADPH) activity"/>
    <property type="evidence" value="ECO:0007669"/>
    <property type="project" value="UniProtKB-EC"/>
</dbReference>
<comment type="pathway">
    <text evidence="3">Sulfur metabolism; hydrogen sulfide biosynthesis; hydrogen sulfide from sulfite (NADPH route): step 1/1.</text>
</comment>
<feature type="compositionally biased region" description="Low complexity" evidence="14">
    <location>
        <begin position="7"/>
        <end position="19"/>
    </location>
</feature>
<evidence type="ECO:0000256" key="3">
    <source>
        <dbReference type="ARBA" id="ARBA00004774"/>
    </source>
</evidence>
<name>A0A0C3S206_PHLG1</name>
<dbReference type="InterPro" id="IPR017938">
    <property type="entry name" value="Riboflavin_synthase-like_b-brl"/>
</dbReference>
<dbReference type="EC" id="1.8.1.2" evidence="4"/>
<dbReference type="SUPFAM" id="SSF63380">
    <property type="entry name" value="Riboflavin synthase domain-like"/>
    <property type="match status" value="1"/>
</dbReference>
<evidence type="ECO:0000313" key="16">
    <source>
        <dbReference type="EMBL" id="KIP09221.1"/>
    </source>
</evidence>
<sequence>MAIQVVTGASTPSTATLSTPPSPGLKHVSIELGKNSLSSHLVSASTTIELISSRSSSSVFVYDLAEQAGFGTYTKSWTGSDSAAASVVSLQTRAGAGLSLVGRLSQGTSKDASKSAVLTAYTTPTGLAVMTQSLSHLPVPTANSKLVLQVPTVTPIGETFALSPTLAPFTPALTIFPEHFTVLLSSTPQEAVDIATLSYELKDTHVVHFFDHHSATREIGHSLNSAIPSLSSKKSLKEGLAQTGYKFFDYVGDKDAEVVVVVLNGPLANVTRAIAARASGFGVVVVRVLRPWDEEELRKAVPASARRVHVLDDVPTELTQGALYGDVLSALFDPTRRGPVVKSHRITPTLTQSFLTTPSSFTSFLHGLAPSLSGAALASPSGKKLLFFTTPGSSLACLPSTVEQTFLAHPSISARQVTDHDAFSKPGGVTADRIILGQNETEQFVPVSLLLPVSPQSTGASDFLAVTDQALLKSHDIVSHAKPGSPLLVLTSWTPTELGANLPAGVSVAIRERGLRLYVINSLQSAEQLAGAAGPQRDAVENAVALLAFLRLYLGKKASEALVAKLAQRFIGDSVYGISLSKIGARAWAGLVEIELPGFVEQSATALKQFEFNAIAIETDDGETVVNGARVGSWHDAAKHLLFRPAFNPVDGAFSSFDQNPALRPEIEDRTFLITCTVNRRLTPLDYDRNVFHLEFDTRGTGLKYEIGEALGVHGWNDEKEVLDFCSWYGVDPNRLITIPVPDTDGARMHTRTVFQALQQQIDLFGKPGKTFYSDLAEHAITKVDKMALQFIGSPEGSATFKKLSEKDTVTFAEVLRKYETARPGIETLCELIGDIKPRHYSIASSQAVVGDRVDLLIVAVDWVTPSGSPRYGQCTRYLAGLRIGQKVTVSIKPSVMKLPPDNMQPLIMAGLGTGAAPFRAFLQHRALLASQGTPVGPTYYYFGSRHRSQEFLYGEEIEAFLLDGVITRAGLAFSRDGRKKVYIQHKMQEDSKELAEMLRNKQGVFYLCGPTWPVPDVYEALVSALVEHHGFNAESAGQYLEGLKEEERYVLEVY</sequence>
<reference evidence="16 17" key="1">
    <citation type="journal article" date="2014" name="PLoS Genet.">
        <title>Analysis of the Phlebiopsis gigantea genome, transcriptome and secretome provides insight into its pioneer colonization strategies of wood.</title>
        <authorList>
            <person name="Hori C."/>
            <person name="Ishida T."/>
            <person name="Igarashi K."/>
            <person name="Samejima M."/>
            <person name="Suzuki H."/>
            <person name="Master E."/>
            <person name="Ferreira P."/>
            <person name="Ruiz-Duenas F.J."/>
            <person name="Held B."/>
            <person name="Canessa P."/>
            <person name="Larrondo L.F."/>
            <person name="Schmoll M."/>
            <person name="Druzhinina I.S."/>
            <person name="Kubicek C.P."/>
            <person name="Gaskell J.A."/>
            <person name="Kersten P."/>
            <person name="St John F."/>
            <person name="Glasner J."/>
            <person name="Sabat G."/>
            <person name="Splinter BonDurant S."/>
            <person name="Syed K."/>
            <person name="Yadav J."/>
            <person name="Mgbeahuruike A.C."/>
            <person name="Kovalchuk A."/>
            <person name="Asiegbu F.O."/>
            <person name="Lackner G."/>
            <person name="Hoffmeister D."/>
            <person name="Rencoret J."/>
            <person name="Gutierrez A."/>
            <person name="Sun H."/>
            <person name="Lindquist E."/>
            <person name="Barry K."/>
            <person name="Riley R."/>
            <person name="Grigoriev I.V."/>
            <person name="Henrissat B."/>
            <person name="Kues U."/>
            <person name="Berka R.M."/>
            <person name="Martinez A.T."/>
            <person name="Covert S.F."/>
            <person name="Blanchette R.A."/>
            <person name="Cullen D."/>
        </authorList>
    </citation>
    <scope>NUCLEOTIDE SEQUENCE [LARGE SCALE GENOMIC DNA]</scope>
    <source>
        <strain evidence="16 17">11061_1 CR5-6</strain>
    </source>
</reference>
<protein>
    <recommendedName>
        <fullName evidence="4">assimilatory sulfite reductase (NADPH)</fullName>
        <ecNumber evidence="4">1.8.1.2</ecNumber>
    </recommendedName>
</protein>
<evidence type="ECO:0000256" key="9">
    <source>
        <dbReference type="ARBA" id="ARBA00022857"/>
    </source>
</evidence>
<dbReference type="Gene3D" id="3.40.50.80">
    <property type="entry name" value="Nucleotide-binding domain of ferredoxin-NADP reductase (FNR) module"/>
    <property type="match status" value="1"/>
</dbReference>
<evidence type="ECO:0000256" key="2">
    <source>
        <dbReference type="ARBA" id="ARBA00001974"/>
    </source>
</evidence>
<dbReference type="InterPro" id="IPR017927">
    <property type="entry name" value="FAD-bd_FR_type"/>
</dbReference>
<feature type="region of interest" description="Disordered" evidence="14">
    <location>
        <begin position="1"/>
        <end position="23"/>
    </location>
</feature>
<evidence type="ECO:0000256" key="12">
    <source>
        <dbReference type="ARBA" id="ARBA00052219"/>
    </source>
</evidence>
<dbReference type="InterPro" id="IPR001433">
    <property type="entry name" value="OxRdtase_FAD/NAD-bd"/>
</dbReference>
<dbReference type="Gene3D" id="3.40.920.10">
    <property type="entry name" value="Pyruvate-ferredoxin oxidoreductase, PFOR, domain III"/>
    <property type="match status" value="1"/>
</dbReference>
<dbReference type="PANTHER" id="PTHR19384:SF109">
    <property type="entry name" value="SULFITE REDUCTASE [NADPH] FLAVOPROTEIN COMPONENT"/>
    <property type="match status" value="1"/>
</dbReference>
<dbReference type="SUPFAM" id="SSF53323">
    <property type="entry name" value="Pyruvate-ferredoxin oxidoreductase, PFOR, domain III"/>
    <property type="match status" value="1"/>
</dbReference>
<dbReference type="GO" id="GO:0010181">
    <property type="term" value="F:FMN binding"/>
    <property type="evidence" value="ECO:0007669"/>
    <property type="project" value="TreeGrafter"/>
</dbReference>
<dbReference type="HOGENOM" id="CLU_003662_0_0_1"/>
<dbReference type="PROSITE" id="PS51384">
    <property type="entry name" value="FAD_FR"/>
    <property type="match status" value="1"/>
</dbReference>
<dbReference type="SUPFAM" id="SSF52343">
    <property type="entry name" value="Ferredoxin reductase-like, C-terminal NADP-linked domain"/>
    <property type="match status" value="1"/>
</dbReference>
<keyword evidence="10" id="KW-0249">Electron transport</keyword>
<proteinExistence type="predicted"/>
<dbReference type="Gene3D" id="2.40.30.10">
    <property type="entry name" value="Translation factors"/>
    <property type="match status" value="1"/>
</dbReference>
<dbReference type="GO" id="GO:0050660">
    <property type="term" value="F:flavin adenine dinucleotide binding"/>
    <property type="evidence" value="ECO:0007669"/>
    <property type="project" value="TreeGrafter"/>
</dbReference>
<dbReference type="InterPro" id="IPR003097">
    <property type="entry name" value="CysJ-like_FAD-binding"/>
</dbReference>
<dbReference type="EMBL" id="KN840469">
    <property type="protein sequence ID" value="KIP09221.1"/>
    <property type="molecule type" value="Genomic_DNA"/>
</dbReference>
<dbReference type="STRING" id="745531.A0A0C3S206"/>
<evidence type="ECO:0000256" key="1">
    <source>
        <dbReference type="ARBA" id="ARBA00001917"/>
    </source>
</evidence>
<dbReference type="CDD" id="cd06207">
    <property type="entry name" value="CyPoR_like"/>
    <property type="match status" value="1"/>
</dbReference>
<evidence type="ECO:0000256" key="11">
    <source>
        <dbReference type="ARBA" id="ARBA00023002"/>
    </source>
</evidence>
<dbReference type="GO" id="GO:0005829">
    <property type="term" value="C:cytosol"/>
    <property type="evidence" value="ECO:0007669"/>
    <property type="project" value="TreeGrafter"/>
</dbReference>
<keyword evidence="5" id="KW-0813">Transport</keyword>
<accession>A0A0C3S206</accession>
<evidence type="ECO:0000256" key="7">
    <source>
        <dbReference type="ARBA" id="ARBA00022643"/>
    </source>
</evidence>
<evidence type="ECO:0000256" key="4">
    <source>
        <dbReference type="ARBA" id="ARBA00012604"/>
    </source>
</evidence>
<organism evidence="16 17">
    <name type="scientific">Phlebiopsis gigantea (strain 11061_1 CR5-6)</name>
    <name type="common">White-rot fungus</name>
    <name type="synonym">Peniophora gigantea</name>
    <dbReference type="NCBI Taxonomy" id="745531"/>
    <lineage>
        <taxon>Eukaryota</taxon>
        <taxon>Fungi</taxon>
        <taxon>Dikarya</taxon>
        <taxon>Basidiomycota</taxon>
        <taxon>Agaricomycotina</taxon>
        <taxon>Agaricomycetes</taxon>
        <taxon>Polyporales</taxon>
        <taxon>Phanerochaetaceae</taxon>
        <taxon>Phlebiopsis</taxon>
    </lineage>
</organism>